<dbReference type="AlphaFoldDB" id="A0A0D0TRR6"/>
<organism evidence="2 3">
    <name type="scientific">Cryptococcus deuterogattii Ram5</name>
    <dbReference type="NCBI Taxonomy" id="1296110"/>
    <lineage>
        <taxon>Eukaryota</taxon>
        <taxon>Fungi</taxon>
        <taxon>Dikarya</taxon>
        <taxon>Basidiomycota</taxon>
        <taxon>Agaricomycotina</taxon>
        <taxon>Tremellomycetes</taxon>
        <taxon>Tremellales</taxon>
        <taxon>Cryptococcaceae</taxon>
        <taxon>Cryptococcus</taxon>
        <taxon>Cryptococcus gattii species complex</taxon>
    </lineage>
</organism>
<feature type="region of interest" description="Disordered" evidence="1">
    <location>
        <begin position="74"/>
        <end position="96"/>
    </location>
</feature>
<gene>
    <name evidence="2" type="ORF">I313_05780</name>
</gene>
<dbReference type="Proteomes" id="UP000053392">
    <property type="component" value="Unassembled WGS sequence"/>
</dbReference>
<evidence type="ECO:0000313" key="2">
    <source>
        <dbReference type="EMBL" id="KIR38208.1"/>
    </source>
</evidence>
<proteinExistence type="predicted"/>
<dbReference type="EMBL" id="KN847911">
    <property type="protein sequence ID" value="KIR38208.1"/>
    <property type="molecule type" value="Genomic_DNA"/>
</dbReference>
<name>A0A0D0TRR6_9TREE</name>
<evidence type="ECO:0000256" key="1">
    <source>
        <dbReference type="SAM" id="MobiDB-lite"/>
    </source>
</evidence>
<dbReference type="OrthoDB" id="2566750at2759"/>
<dbReference type="HOGENOM" id="CLU_163492_0_0_1"/>
<sequence length="108" mass="11921">MPASCKLCHGPFATSMSSLKQIGCHSTCIQFACPGCIKANKPAFSILNLKNHIYDYHCAECMAEAPIHPLTTHFKAQSHRTQTPTPTPRRQSVNSVLVTRKQVNTKVI</sequence>
<feature type="compositionally biased region" description="Low complexity" evidence="1">
    <location>
        <begin position="80"/>
        <end position="91"/>
    </location>
</feature>
<reference evidence="2 3" key="1">
    <citation type="submission" date="2015-01" db="EMBL/GenBank/DDBJ databases">
        <title>The Genome Sequence of Cryptococcus gattii Ram5.</title>
        <authorList>
            <consortium name="The Broad Institute Genomics Platform"/>
            <person name="Cuomo C."/>
            <person name="Litvintseva A."/>
            <person name="Chen Y."/>
            <person name="Heitman J."/>
            <person name="Sun S."/>
            <person name="Springer D."/>
            <person name="Dromer F."/>
            <person name="Young S."/>
            <person name="Zeng Q."/>
            <person name="Gargeya S."/>
            <person name="Abouelleil A."/>
            <person name="Alvarado L."/>
            <person name="Chapman S.B."/>
            <person name="Gainer-Dewar J."/>
            <person name="Goldberg J."/>
            <person name="Griggs A."/>
            <person name="Gujja S."/>
            <person name="Hansen M."/>
            <person name="Howarth C."/>
            <person name="Imamovic A."/>
            <person name="Larimer J."/>
            <person name="Murphy C."/>
            <person name="Naylor J."/>
            <person name="Pearson M."/>
            <person name="Priest M."/>
            <person name="Roberts A."/>
            <person name="Saif S."/>
            <person name="Shea T."/>
            <person name="Sykes S."/>
            <person name="Wortman J."/>
            <person name="Nusbaum C."/>
            <person name="Birren B."/>
        </authorList>
    </citation>
    <scope>NUCLEOTIDE SEQUENCE [LARGE SCALE GENOMIC DNA]</scope>
    <source>
        <strain evidence="2 3">Ram5</strain>
    </source>
</reference>
<accession>A0A0D0TRR6</accession>
<keyword evidence="3" id="KW-1185">Reference proteome</keyword>
<evidence type="ECO:0000313" key="3">
    <source>
        <dbReference type="Proteomes" id="UP000053392"/>
    </source>
</evidence>
<protein>
    <submittedName>
        <fullName evidence="2">Unplaced genomic scaffold supercont1.16, whole genome shotgun sequence</fullName>
    </submittedName>
</protein>